<sequence>MHASEKCYLRYRKRPPWSAVGRFWTPHPENVLFVYKPALVEAKRIALNLRNQNMSLQGKKIKSRLLAIELDNLVRDQATKAQIIDADLQAVEAAISQMQPRTHPATPDVAPQDKSAPTSGSSPRVTTIAIVPGDPQFSTDADIRAELLPTLYMSQHQWLPSYGPWFIQLTENAMQRRVFPRELRGTVNFQNSTSLKLITQTLSTICQTTSDFFSDPRHLTDTQAALCLINAYYSQRTSAPPPTTMEALLADLPQKIDLLITHLKHEPVGGRFNFTYANPQERTSLAPLNRESRYPSAFFQQHQLYRLFDRAGLFANTRQTLVPGTGPAVDLTYAITARVFGEDIPPFFAYQWNLRTGLKALEILIMVYLLLEFAQVTPTRTHRRLDLIALLGSKLASNPTITQPPAIMRKGQLFGFICKSYVTPILTNAPHATMSFLFPGIVLAALEARSPNYRRQDTAFVNLTGSRFNEIFDVINQQLTFQDPMALLQARTALRLEVEEGLNALLSHPSPGTFLQDIVKTQFGGLDDYDRAYFVVLGCLPVALAVA</sequence>
<dbReference type="HAMAP" id="MF_04025">
    <property type="entry name" value="HSV_CVC2"/>
    <property type="match status" value="1"/>
</dbReference>
<dbReference type="EMBL" id="KF703446">
    <property type="protein sequence ID" value="AGY30702.1"/>
    <property type="molecule type" value="Genomic_DNA"/>
</dbReference>
<evidence type="ECO:0000256" key="2">
    <source>
        <dbReference type="ARBA" id="ARBA00022562"/>
    </source>
</evidence>
<dbReference type="Pfam" id="PF01499">
    <property type="entry name" value="Herpes_UL25"/>
    <property type="match status" value="1"/>
</dbReference>
<evidence type="ECO:0000256" key="1">
    <source>
        <dbReference type="ARBA" id="ARBA00022561"/>
    </source>
</evidence>
<dbReference type="GO" id="GO:0019028">
    <property type="term" value="C:viral capsid"/>
    <property type="evidence" value="ECO:0007669"/>
    <property type="project" value="UniProtKB-KW"/>
</dbReference>
<keyword evidence="4" id="KW-0946">Virion</keyword>
<organism evidence="7 8">
    <name type="scientific">Retroperitoneal fibromatosis-associated herpesvirus</name>
    <dbReference type="NCBI Taxonomy" id="111469"/>
    <lineage>
        <taxon>Viruses</taxon>
        <taxon>Duplodnaviria</taxon>
        <taxon>Heunggongvirae</taxon>
        <taxon>Peploviricota</taxon>
        <taxon>Herviviricetes</taxon>
        <taxon>Herpesvirales</taxon>
        <taxon>Orthoherpesviridae</taxon>
        <taxon>Gammaherpesvirinae</taxon>
        <taxon>Rhadinovirus</taxon>
        <taxon>Rhadinovirus macacinegamma8</taxon>
        <taxon>Macacine gammaherpesvirus 8</taxon>
    </lineage>
</organism>
<keyword evidence="2" id="KW-1048">Host nucleus</keyword>
<name>U5NLZ1_9GAMA</name>
<evidence type="ECO:0000256" key="4">
    <source>
        <dbReference type="ARBA" id="ARBA00022844"/>
    </source>
</evidence>
<evidence type="ECO:0000256" key="3">
    <source>
        <dbReference type="ARBA" id="ARBA00022612"/>
    </source>
</evidence>
<feature type="region of interest" description="Disordered" evidence="6">
    <location>
        <begin position="98"/>
        <end position="124"/>
    </location>
</feature>
<evidence type="ECO:0000313" key="8">
    <source>
        <dbReference type="Proteomes" id="UP000134372"/>
    </source>
</evidence>
<evidence type="ECO:0000256" key="6">
    <source>
        <dbReference type="SAM" id="MobiDB-lite"/>
    </source>
</evidence>
<dbReference type="Proteomes" id="UP000134372">
    <property type="component" value="Segment"/>
</dbReference>
<dbReference type="InterPro" id="IPR002493">
    <property type="entry name" value="Herpes_UL25"/>
</dbReference>
<feature type="compositionally biased region" description="Polar residues" evidence="6">
    <location>
        <begin position="115"/>
        <end position="124"/>
    </location>
</feature>
<proteinExistence type="inferred from homology"/>
<evidence type="ECO:0000256" key="5">
    <source>
        <dbReference type="ARBA" id="ARBA00023219"/>
    </source>
</evidence>
<keyword evidence="8" id="KW-1185">Reference proteome</keyword>
<protein>
    <submittedName>
        <fullName evidence="7">ORF19</fullName>
    </submittedName>
</protein>
<evidence type="ECO:0000313" key="7">
    <source>
        <dbReference type="EMBL" id="AGY30702.1"/>
    </source>
</evidence>
<accession>U5NLZ1</accession>
<dbReference type="GO" id="GO:0019072">
    <property type="term" value="P:viral genome packaging"/>
    <property type="evidence" value="ECO:0007669"/>
    <property type="project" value="InterPro"/>
</dbReference>
<reference evidence="7 8" key="1">
    <citation type="journal article" date="2013" name="J. Virol.">
        <title>Next-Generation Sequence Analysis of the Genome of RFHVMn, the Macaque Homolog of Kaposi's Sarcoma (KS)-Associated Herpesvirus, from a KS-Like Tumor of a Pig-Tailed Macaque.</title>
        <authorList>
            <person name="Bruce A.G."/>
            <person name="Ryan J.T."/>
            <person name="Thomas M.J."/>
            <person name="Peng X."/>
            <person name="Grundhoff A."/>
            <person name="Tsai C.C."/>
            <person name="Rose T.M."/>
        </authorList>
    </citation>
    <scope>NUCLEOTIDE SEQUENCE [LARGE SCALE GENOMIC DNA]</scope>
    <source>
        <strain evidence="7">RFHVMnM78114</strain>
    </source>
</reference>
<keyword evidence="1" id="KW-0167">Capsid protein</keyword>
<keyword evidence="3" id="KW-1188">Viral release from host cell</keyword>
<keyword evidence="5" id="KW-0231">Viral genome packaging</keyword>